<feature type="region of interest" description="Disordered" evidence="9">
    <location>
        <begin position="820"/>
        <end position="840"/>
    </location>
</feature>
<keyword evidence="2" id="KW-0645">Protease</keyword>
<dbReference type="InterPro" id="IPR023346">
    <property type="entry name" value="Lysozyme-like_dom_sf"/>
</dbReference>
<dbReference type="GO" id="GO:0009002">
    <property type="term" value="F:serine-type D-Ala-D-Ala carboxypeptidase activity"/>
    <property type="evidence" value="ECO:0007669"/>
    <property type="project" value="UniProtKB-EC"/>
</dbReference>
<evidence type="ECO:0000256" key="3">
    <source>
        <dbReference type="ARBA" id="ARBA00022676"/>
    </source>
</evidence>
<evidence type="ECO:0000256" key="7">
    <source>
        <dbReference type="ARBA" id="ARBA00034000"/>
    </source>
</evidence>
<dbReference type="GO" id="GO:0008658">
    <property type="term" value="F:penicillin binding"/>
    <property type="evidence" value="ECO:0007669"/>
    <property type="project" value="InterPro"/>
</dbReference>
<evidence type="ECO:0000256" key="6">
    <source>
        <dbReference type="ARBA" id="ARBA00023268"/>
    </source>
</evidence>
<dbReference type="AlphaFoldDB" id="A0A4V3WTB0"/>
<keyword evidence="12" id="KW-1185">Reference proteome</keyword>
<feature type="domain" description="PASTA" evidence="10">
    <location>
        <begin position="708"/>
        <end position="771"/>
    </location>
</feature>
<dbReference type="Pfam" id="PF00912">
    <property type="entry name" value="Transgly"/>
    <property type="match status" value="1"/>
</dbReference>
<evidence type="ECO:0000313" key="11">
    <source>
        <dbReference type="EMBL" id="THG31227.1"/>
    </source>
</evidence>
<dbReference type="InterPro" id="IPR001264">
    <property type="entry name" value="Glyco_trans_51"/>
</dbReference>
<dbReference type="InterPro" id="IPR036950">
    <property type="entry name" value="PBP_transglycosylase"/>
</dbReference>
<evidence type="ECO:0000256" key="4">
    <source>
        <dbReference type="ARBA" id="ARBA00022679"/>
    </source>
</evidence>
<proteinExistence type="predicted"/>
<comment type="catalytic activity">
    <reaction evidence="7">
        <text>Preferential cleavage: (Ac)2-L-Lys-D-Ala-|-D-Ala. Also transpeptidation of peptidyl-alanyl moieties that are N-acyl substituents of D-alanine.</text>
        <dbReference type="EC" id="3.4.16.4"/>
    </reaction>
</comment>
<name>A0A4V3WTB0_9MICO</name>
<dbReference type="SUPFAM" id="SSF53955">
    <property type="entry name" value="Lysozyme-like"/>
    <property type="match status" value="1"/>
</dbReference>
<dbReference type="Pfam" id="PF03793">
    <property type="entry name" value="PASTA"/>
    <property type="match status" value="2"/>
</dbReference>
<dbReference type="GO" id="GO:0009252">
    <property type="term" value="P:peptidoglycan biosynthetic process"/>
    <property type="evidence" value="ECO:0007669"/>
    <property type="project" value="TreeGrafter"/>
</dbReference>
<dbReference type="PANTHER" id="PTHR32282">
    <property type="entry name" value="BINDING PROTEIN TRANSPEPTIDASE, PUTATIVE-RELATED"/>
    <property type="match status" value="1"/>
</dbReference>
<evidence type="ECO:0000256" key="5">
    <source>
        <dbReference type="ARBA" id="ARBA00022801"/>
    </source>
</evidence>
<dbReference type="InterPro" id="IPR005543">
    <property type="entry name" value="PASTA_dom"/>
</dbReference>
<dbReference type="OrthoDB" id="9766909at2"/>
<keyword evidence="5" id="KW-0378">Hydrolase</keyword>
<gene>
    <name evidence="11" type="ORF">E6C70_14080</name>
</gene>
<dbReference type="PANTHER" id="PTHR32282:SF33">
    <property type="entry name" value="PEPTIDOGLYCAN GLYCOSYLTRANSFERASE"/>
    <property type="match status" value="1"/>
</dbReference>
<dbReference type="GO" id="GO:0030288">
    <property type="term" value="C:outer membrane-bounded periplasmic space"/>
    <property type="evidence" value="ECO:0007669"/>
    <property type="project" value="TreeGrafter"/>
</dbReference>
<keyword evidence="4" id="KW-0808">Transferase</keyword>
<comment type="caution">
    <text evidence="11">The sequence shown here is derived from an EMBL/GenBank/DDBJ whole genome shotgun (WGS) entry which is preliminary data.</text>
</comment>
<dbReference type="CDD" id="cd06577">
    <property type="entry name" value="PASTA_pknB"/>
    <property type="match status" value="2"/>
</dbReference>
<dbReference type="Gene3D" id="3.30.10.20">
    <property type="match status" value="2"/>
</dbReference>
<sequence length="840" mass="88456">MLGGLLAFLGMSVAAGVLVTAAVTPAIAVTGMATTNSINLFENLPSYLEIGDLAQKTNIYAVNNDGSPLLLASFYEQDREEVGWDSISQFTKDAAVAGEDPRFYEHGGVDIQGTVRGALFTALGKTTQGGSSITQQYVKNVLVQKAELSAKTEAEKTAAYDKATETTADRKLKEMRFAIGLEKKYSKNQILQGYLNIAGFGGRVYGIQAAAQYYFGVNAKDLNIEQSAALLAIVNNPEKFRLDQPDSKTNGAATVVKGAPVPYAATKERRDYIIDQMYKYKKITKEQHDASIAAPIAPAIHQPSTGCSTAGGSAYFCDYVYWTILNDPAFGKNQDDRLTTLKRGGLDVYTTLDLDLQAAAEGAINDNVPQVDPRFDVGSSAVSVQPGTGRVLAMAQNKTYSQDETVLASGGQFSAVNYNTDFDYGGSSGFQPGSTYKTFTLAEWLKEGHSLNETLDARVRSNWGTFQDSCNGPQATPGWSPKNDEGGGGGVWTALYATQNSENTGFVAMAKQLDLCGIRKTAQSFGVHRADGNPLQQGPASILGTNEIAPVTMAAAFAGMAASGMVCKPIVIDKITKQDGTTITPPSADCAQSVDPKITAGMQYAMQRVMTAGTATASYGRTSPKVPMIGKTGTTDNNEATWMSGASTKVATVVGVYNASGHTNLRNTYINGTQAAVIRHVIWPKIMSVANAKYGGDAFPQVDSSSLKSVSATIPDVRGKSIQDAQSIIEGAGFGFADGGQQDSELPAGQVSGTNPSGNAAKGSVVTVYTSNGSLVLLPNAVGQDEGTARGTLNQFQIKKQDGDVTDPNQDGKVIATDPAAGAATKPGSQVTITVGKLKK</sequence>
<dbReference type="Pfam" id="PF00905">
    <property type="entry name" value="Transpeptidase"/>
    <property type="match status" value="1"/>
</dbReference>
<accession>A0A4V3WTB0</accession>
<keyword evidence="1" id="KW-0121">Carboxypeptidase</keyword>
<dbReference type="PROSITE" id="PS51178">
    <property type="entry name" value="PASTA"/>
    <property type="match status" value="2"/>
</dbReference>
<reference evidence="11 12" key="1">
    <citation type="submission" date="2019-04" db="EMBL/GenBank/DDBJ databases">
        <authorList>
            <person name="Jiang L."/>
        </authorList>
    </citation>
    <scope>NUCLEOTIDE SEQUENCE [LARGE SCALE GENOMIC DNA]</scope>
    <source>
        <strain evidence="11 12">YIM 131861</strain>
    </source>
</reference>
<organism evidence="11 12">
    <name type="scientific">Orlajensenia flava</name>
    <dbReference type="NCBI Taxonomy" id="2565934"/>
    <lineage>
        <taxon>Bacteria</taxon>
        <taxon>Bacillati</taxon>
        <taxon>Actinomycetota</taxon>
        <taxon>Actinomycetes</taxon>
        <taxon>Micrococcales</taxon>
        <taxon>Microbacteriaceae</taxon>
        <taxon>Orlajensenia</taxon>
    </lineage>
</organism>
<dbReference type="InterPro" id="IPR050396">
    <property type="entry name" value="Glycosyltr_51/Transpeptidase"/>
</dbReference>
<keyword evidence="3" id="KW-0328">Glycosyltransferase</keyword>
<dbReference type="InterPro" id="IPR001460">
    <property type="entry name" value="PCN-bd_Tpept"/>
</dbReference>
<dbReference type="GO" id="GO:0008955">
    <property type="term" value="F:peptidoglycan glycosyltransferase activity"/>
    <property type="evidence" value="ECO:0007669"/>
    <property type="project" value="UniProtKB-EC"/>
</dbReference>
<evidence type="ECO:0000259" key="10">
    <source>
        <dbReference type="PROSITE" id="PS51178"/>
    </source>
</evidence>
<dbReference type="GO" id="GO:0006508">
    <property type="term" value="P:proteolysis"/>
    <property type="evidence" value="ECO:0007669"/>
    <property type="project" value="UniProtKB-KW"/>
</dbReference>
<dbReference type="EMBL" id="SSSN01000012">
    <property type="protein sequence ID" value="THG31227.1"/>
    <property type="molecule type" value="Genomic_DNA"/>
</dbReference>
<evidence type="ECO:0000256" key="2">
    <source>
        <dbReference type="ARBA" id="ARBA00022670"/>
    </source>
</evidence>
<feature type="domain" description="PASTA" evidence="10">
    <location>
        <begin position="772"/>
        <end position="837"/>
    </location>
</feature>
<comment type="catalytic activity">
    <reaction evidence="8">
        <text>[GlcNAc-(1-&gt;4)-Mur2Ac(oyl-L-Ala-gamma-D-Glu-L-Lys-D-Ala-D-Ala)](n)-di-trans,octa-cis-undecaprenyl diphosphate + beta-D-GlcNAc-(1-&gt;4)-Mur2Ac(oyl-L-Ala-gamma-D-Glu-L-Lys-D-Ala-D-Ala)-di-trans,octa-cis-undecaprenyl diphosphate = [GlcNAc-(1-&gt;4)-Mur2Ac(oyl-L-Ala-gamma-D-Glu-L-Lys-D-Ala-D-Ala)](n+1)-di-trans,octa-cis-undecaprenyl diphosphate + di-trans,octa-cis-undecaprenyl diphosphate + H(+)</text>
        <dbReference type="Rhea" id="RHEA:23708"/>
        <dbReference type="Rhea" id="RHEA-COMP:9602"/>
        <dbReference type="Rhea" id="RHEA-COMP:9603"/>
        <dbReference type="ChEBI" id="CHEBI:15378"/>
        <dbReference type="ChEBI" id="CHEBI:58405"/>
        <dbReference type="ChEBI" id="CHEBI:60033"/>
        <dbReference type="ChEBI" id="CHEBI:78435"/>
        <dbReference type="EC" id="2.4.99.28"/>
    </reaction>
</comment>
<dbReference type="InterPro" id="IPR012338">
    <property type="entry name" value="Beta-lactam/transpept-like"/>
</dbReference>
<dbReference type="Proteomes" id="UP000307380">
    <property type="component" value="Unassembled WGS sequence"/>
</dbReference>
<keyword evidence="6" id="KW-0511">Multifunctional enzyme</keyword>
<evidence type="ECO:0000256" key="1">
    <source>
        <dbReference type="ARBA" id="ARBA00022645"/>
    </source>
</evidence>
<evidence type="ECO:0000313" key="12">
    <source>
        <dbReference type="Proteomes" id="UP000307380"/>
    </source>
</evidence>
<dbReference type="Gene3D" id="3.40.710.10">
    <property type="entry name" value="DD-peptidase/beta-lactamase superfamily"/>
    <property type="match status" value="1"/>
</dbReference>
<evidence type="ECO:0000256" key="9">
    <source>
        <dbReference type="SAM" id="MobiDB-lite"/>
    </source>
</evidence>
<dbReference type="Gene3D" id="1.10.3810.10">
    <property type="entry name" value="Biosynthetic peptidoglycan transglycosylase-like"/>
    <property type="match status" value="1"/>
</dbReference>
<dbReference type="SMART" id="SM00740">
    <property type="entry name" value="PASTA"/>
    <property type="match status" value="2"/>
</dbReference>
<evidence type="ECO:0000256" key="8">
    <source>
        <dbReference type="ARBA" id="ARBA00049902"/>
    </source>
</evidence>
<dbReference type="SUPFAM" id="SSF56601">
    <property type="entry name" value="beta-lactamase/transpeptidase-like"/>
    <property type="match status" value="1"/>
</dbReference>
<protein>
    <submittedName>
        <fullName evidence="11">PASTA domain-containing protein</fullName>
    </submittedName>
</protein>